<evidence type="ECO:0000313" key="2">
    <source>
        <dbReference type="EMBL" id="MBW0505111.1"/>
    </source>
</evidence>
<evidence type="ECO:0000313" key="3">
    <source>
        <dbReference type="Proteomes" id="UP000765509"/>
    </source>
</evidence>
<feature type="region of interest" description="Disordered" evidence="1">
    <location>
        <begin position="65"/>
        <end position="93"/>
    </location>
</feature>
<comment type="caution">
    <text evidence="2">The sequence shown here is derived from an EMBL/GenBank/DDBJ whole genome shotgun (WGS) entry which is preliminary data.</text>
</comment>
<organism evidence="2 3">
    <name type="scientific">Austropuccinia psidii MF-1</name>
    <dbReference type="NCBI Taxonomy" id="1389203"/>
    <lineage>
        <taxon>Eukaryota</taxon>
        <taxon>Fungi</taxon>
        <taxon>Dikarya</taxon>
        <taxon>Basidiomycota</taxon>
        <taxon>Pucciniomycotina</taxon>
        <taxon>Pucciniomycetes</taxon>
        <taxon>Pucciniales</taxon>
        <taxon>Sphaerophragmiaceae</taxon>
        <taxon>Austropuccinia</taxon>
    </lineage>
</organism>
<name>A0A9Q3DJ24_9BASI</name>
<keyword evidence="3" id="KW-1185">Reference proteome</keyword>
<reference evidence="2" key="1">
    <citation type="submission" date="2021-03" db="EMBL/GenBank/DDBJ databases">
        <title>Draft genome sequence of rust myrtle Austropuccinia psidii MF-1, a brazilian biotype.</title>
        <authorList>
            <person name="Quecine M.C."/>
            <person name="Pachon D.M.R."/>
            <person name="Bonatelli M.L."/>
            <person name="Correr F.H."/>
            <person name="Franceschini L.M."/>
            <person name="Leite T.F."/>
            <person name="Margarido G.R.A."/>
            <person name="Almeida C.A."/>
            <person name="Ferrarezi J.A."/>
            <person name="Labate C.A."/>
        </authorList>
    </citation>
    <scope>NUCLEOTIDE SEQUENCE</scope>
    <source>
        <strain evidence="2">MF-1</strain>
    </source>
</reference>
<sequence>MEKKVKRLKKMTEDPLTPFDDQKIMENLMSPFISKIKCIEDGSTLPPGSGIIIGNTSLFPKCKNFSKKKNKTQKPTRFKSIQEKPDDNVHKDS</sequence>
<feature type="compositionally biased region" description="Basic residues" evidence="1">
    <location>
        <begin position="65"/>
        <end position="77"/>
    </location>
</feature>
<feature type="compositionally biased region" description="Basic and acidic residues" evidence="1">
    <location>
        <begin position="80"/>
        <end position="93"/>
    </location>
</feature>
<proteinExistence type="predicted"/>
<dbReference type="Proteomes" id="UP000765509">
    <property type="component" value="Unassembled WGS sequence"/>
</dbReference>
<dbReference type="AlphaFoldDB" id="A0A9Q3DJ24"/>
<feature type="non-terminal residue" evidence="2">
    <location>
        <position position="1"/>
    </location>
</feature>
<dbReference type="EMBL" id="AVOT02018313">
    <property type="protein sequence ID" value="MBW0505111.1"/>
    <property type="molecule type" value="Genomic_DNA"/>
</dbReference>
<evidence type="ECO:0000256" key="1">
    <source>
        <dbReference type="SAM" id="MobiDB-lite"/>
    </source>
</evidence>
<accession>A0A9Q3DJ24</accession>
<gene>
    <name evidence="2" type="ORF">O181_044826</name>
</gene>
<protein>
    <submittedName>
        <fullName evidence="2">Uncharacterized protein</fullName>
    </submittedName>
</protein>